<evidence type="ECO:0000313" key="2">
    <source>
        <dbReference type="Proteomes" id="UP001055879"/>
    </source>
</evidence>
<proteinExistence type="predicted"/>
<keyword evidence="2" id="KW-1185">Reference proteome</keyword>
<name>A0ACB9FP18_ARCLA</name>
<evidence type="ECO:0000313" key="1">
    <source>
        <dbReference type="EMBL" id="KAI3772879.1"/>
    </source>
</evidence>
<dbReference type="Proteomes" id="UP001055879">
    <property type="component" value="Linkage Group LG01"/>
</dbReference>
<reference evidence="1 2" key="2">
    <citation type="journal article" date="2022" name="Mol. Ecol. Resour.">
        <title>The genomes of chicory, endive, great burdock and yacon provide insights into Asteraceae paleo-polyploidization history and plant inulin production.</title>
        <authorList>
            <person name="Fan W."/>
            <person name="Wang S."/>
            <person name="Wang H."/>
            <person name="Wang A."/>
            <person name="Jiang F."/>
            <person name="Liu H."/>
            <person name="Zhao H."/>
            <person name="Xu D."/>
            <person name="Zhang Y."/>
        </authorList>
    </citation>
    <scope>NUCLEOTIDE SEQUENCE [LARGE SCALE GENOMIC DNA]</scope>
    <source>
        <strain evidence="2">cv. Niubang</strain>
    </source>
</reference>
<gene>
    <name evidence="1" type="ORF">L6452_04073</name>
</gene>
<dbReference type="EMBL" id="CM042047">
    <property type="protein sequence ID" value="KAI3772879.1"/>
    <property type="molecule type" value="Genomic_DNA"/>
</dbReference>
<accession>A0ACB9FP18</accession>
<sequence>MHQNAGAAPNTGGSFLLMIHKKGGRIRTYTLTMPHRLQPISLRYKVKERLKRTDRIEDIFIYIHGYGYLGLRSGKSSLLEKEGAGTLVFQPHYTIHSCGALCTYSLYDKQVNGAVAGFPSLEPFPSARSPNEEGVSGLWSIMLIPLFVLLLLLGREEDKKRPSVLLVSQPVASKDCPLSAGCWSSLLRGSHGSFSPQINEEGRSHLILPKNRKRSAMPGRGDGKRNGSEERNWGSQCFSTLNEMRQPRDALLLTPQGSETELNLSLG</sequence>
<organism evidence="1 2">
    <name type="scientific">Arctium lappa</name>
    <name type="common">Greater burdock</name>
    <name type="synonym">Lappa major</name>
    <dbReference type="NCBI Taxonomy" id="4217"/>
    <lineage>
        <taxon>Eukaryota</taxon>
        <taxon>Viridiplantae</taxon>
        <taxon>Streptophyta</taxon>
        <taxon>Embryophyta</taxon>
        <taxon>Tracheophyta</taxon>
        <taxon>Spermatophyta</taxon>
        <taxon>Magnoliopsida</taxon>
        <taxon>eudicotyledons</taxon>
        <taxon>Gunneridae</taxon>
        <taxon>Pentapetalae</taxon>
        <taxon>asterids</taxon>
        <taxon>campanulids</taxon>
        <taxon>Asterales</taxon>
        <taxon>Asteraceae</taxon>
        <taxon>Carduoideae</taxon>
        <taxon>Cardueae</taxon>
        <taxon>Arctiinae</taxon>
        <taxon>Arctium</taxon>
    </lineage>
</organism>
<protein>
    <submittedName>
        <fullName evidence="1">Uncharacterized protein</fullName>
    </submittedName>
</protein>
<reference evidence="2" key="1">
    <citation type="journal article" date="2022" name="Mol. Ecol. Resour.">
        <title>The genomes of chicory, endive, great burdock and yacon provide insights into Asteraceae palaeo-polyploidization history and plant inulin production.</title>
        <authorList>
            <person name="Fan W."/>
            <person name="Wang S."/>
            <person name="Wang H."/>
            <person name="Wang A."/>
            <person name="Jiang F."/>
            <person name="Liu H."/>
            <person name="Zhao H."/>
            <person name="Xu D."/>
            <person name="Zhang Y."/>
        </authorList>
    </citation>
    <scope>NUCLEOTIDE SEQUENCE [LARGE SCALE GENOMIC DNA]</scope>
    <source>
        <strain evidence="2">cv. Niubang</strain>
    </source>
</reference>
<comment type="caution">
    <text evidence="1">The sequence shown here is derived from an EMBL/GenBank/DDBJ whole genome shotgun (WGS) entry which is preliminary data.</text>
</comment>